<accession>A0AAX4NE11</accession>
<sequence length="59" mass="6659">MPHNSPIIISSVSEVQGISAMGRLLPLIMKVNRLPSEVQPVSFRQREDLYRGKRGIPRC</sequence>
<protein>
    <submittedName>
        <fullName evidence="1">Uncharacterized protein</fullName>
    </submittedName>
</protein>
<gene>
    <name evidence="1" type="ORF">OXIME_000270</name>
</gene>
<dbReference type="AlphaFoldDB" id="A0AAX4NE11"/>
<dbReference type="KEGG" id="omr:OXIME_000270"/>
<dbReference type="Proteomes" id="UP001451606">
    <property type="component" value="Chromosome"/>
</dbReference>
<proteinExistence type="predicted"/>
<evidence type="ECO:0000313" key="1">
    <source>
        <dbReference type="EMBL" id="WYX99730.1"/>
    </source>
</evidence>
<organism evidence="1 2">
    <name type="scientific">Oxyplasma meridianum</name>
    <dbReference type="NCBI Taxonomy" id="3073602"/>
    <lineage>
        <taxon>Archaea</taxon>
        <taxon>Methanobacteriati</taxon>
        <taxon>Thermoplasmatota</taxon>
        <taxon>Thermoplasmata</taxon>
        <taxon>Thermoplasmatales</taxon>
        <taxon>Thermoplasmataceae</taxon>
        <taxon>Oxyplasma</taxon>
    </lineage>
</organism>
<name>A0AAX4NE11_9ARCH</name>
<dbReference type="RefSeq" id="WP_393971693.1">
    <property type="nucleotide sequence ID" value="NZ_CP133772.1"/>
</dbReference>
<dbReference type="EMBL" id="CP133772">
    <property type="protein sequence ID" value="WYX99730.1"/>
    <property type="molecule type" value="Genomic_DNA"/>
</dbReference>
<keyword evidence="2" id="KW-1185">Reference proteome</keyword>
<dbReference type="GeneID" id="95966994"/>
<reference evidence="1 2" key="1">
    <citation type="submission" date="2023-09" db="EMBL/GenBank/DDBJ databases">
        <authorList>
            <person name="Golyshina O.V."/>
            <person name="Lunev E.A."/>
            <person name="Bargiela R."/>
            <person name="Gaines M.C."/>
            <person name="Daum B."/>
            <person name="Bale N.J."/>
            <person name="Koenen M."/>
            <person name="Sinninghe Damst J.S."/>
            <person name="Yakimov M."/>
            <person name="Golyshin P.N."/>
        </authorList>
    </citation>
    <scope>NUCLEOTIDE SEQUENCE [LARGE SCALE GENOMIC DNA]</scope>
    <source>
        <strain evidence="1 2">M1</strain>
    </source>
</reference>
<evidence type="ECO:0000313" key="2">
    <source>
        <dbReference type="Proteomes" id="UP001451606"/>
    </source>
</evidence>